<dbReference type="AlphaFoldDB" id="A0AAD4SHB9"/>
<keyword evidence="2" id="KW-1185">Reference proteome</keyword>
<organism evidence="1 2">
    <name type="scientific">Papaver atlanticum</name>
    <dbReference type="NCBI Taxonomy" id="357466"/>
    <lineage>
        <taxon>Eukaryota</taxon>
        <taxon>Viridiplantae</taxon>
        <taxon>Streptophyta</taxon>
        <taxon>Embryophyta</taxon>
        <taxon>Tracheophyta</taxon>
        <taxon>Spermatophyta</taxon>
        <taxon>Magnoliopsida</taxon>
        <taxon>Ranunculales</taxon>
        <taxon>Papaveraceae</taxon>
        <taxon>Papaveroideae</taxon>
        <taxon>Papaver</taxon>
    </lineage>
</organism>
<evidence type="ECO:0000313" key="2">
    <source>
        <dbReference type="Proteomes" id="UP001202328"/>
    </source>
</evidence>
<protein>
    <recommendedName>
        <fullName evidence="3">ARM repeat superfamily protein</fullName>
    </recommendedName>
</protein>
<accession>A0AAD4SHB9</accession>
<sequence>MEEETQREDNQQQVLKVLEALKQISRNLKNKPTQNLNSNSIKALLELETEGYTILFKDPNLQNLSNHLTKLKQIIHNNHLPNSHTHGIRSFIRRRITNHEISKLAESIETEIQAWIDRESVENLVKFVQNSDGDTNEDDDDEKVKLLTQFENRVLQGFNRDLQDLVLKFKVFNVLETLVCNPKNSLKLKEAAAFAVGGLVEFNKDVFVGEVLMGPIIPALISMGSSTSTCSIQVLCSLIRSIKSPLVDEIETNGLIPKIIKLLGLENEPSIRVTALDCVLEIGYFGRKEAVDAMLEEGLVKKLVELQRSQLGGCLIDMGDRFEDDDEKVKTRDRRDREYLEEHPFVSCVSRFWIQLDVGEGLRQREKRAFKLEILQRVREACDSDSDAATILAEVLWGSSL</sequence>
<dbReference type="Gene3D" id="1.25.10.10">
    <property type="entry name" value="Leucine-rich Repeat Variant"/>
    <property type="match status" value="1"/>
</dbReference>
<evidence type="ECO:0000313" key="1">
    <source>
        <dbReference type="EMBL" id="KAI3905806.1"/>
    </source>
</evidence>
<dbReference type="Proteomes" id="UP001202328">
    <property type="component" value="Unassembled WGS sequence"/>
</dbReference>
<dbReference type="EMBL" id="JAJJMB010010911">
    <property type="protein sequence ID" value="KAI3905806.1"/>
    <property type="molecule type" value="Genomic_DNA"/>
</dbReference>
<name>A0AAD4SHB9_9MAGN</name>
<dbReference type="InterPro" id="IPR016024">
    <property type="entry name" value="ARM-type_fold"/>
</dbReference>
<dbReference type="SUPFAM" id="SSF48371">
    <property type="entry name" value="ARM repeat"/>
    <property type="match status" value="1"/>
</dbReference>
<comment type="caution">
    <text evidence="1">The sequence shown here is derived from an EMBL/GenBank/DDBJ whole genome shotgun (WGS) entry which is preliminary data.</text>
</comment>
<reference evidence="1" key="1">
    <citation type="submission" date="2022-04" db="EMBL/GenBank/DDBJ databases">
        <title>A functionally conserved STORR gene fusion in Papaver species that diverged 16.8 million years ago.</title>
        <authorList>
            <person name="Catania T."/>
        </authorList>
    </citation>
    <scope>NUCLEOTIDE SEQUENCE</scope>
    <source>
        <strain evidence="1">S-188037</strain>
    </source>
</reference>
<dbReference type="InterPro" id="IPR011989">
    <property type="entry name" value="ARM-like"/>
</dbReference>
<gene>
    <name evidence="1" type="ORF">MKW98_006440</name>
</gene>
<dbReference type="PANTHER" id="PTHR35834">
    <property type="entry name" value="ARMADILLO-TYPE FOLD PROTEIN-RELATED"/>
    <property type="match status" value="1"/>
</dbReference>
<proteinExistence type="predicted"/>
<evidence type="ECO:0008006" key="3">
    <source>
        <dbReference type="Google" id="ProtNLM"/>
    </source>
</evidence>
<dbReference type="PANTHER" id="PTHR35834:SF2">
    <property type="entry name" value="ATAXIN-10 DOMAIN-CONTAINING PROTEIN"/>
    <property type="match status" value="1"/>
</dbReference>